<dbReference type="AlphaFoldDB" id="W6XYV0"/>
<feature type="non-terminal residue" evidence="2">
    <location>
        <position position="1"/>
    </location>
</feature>
<evidence type="ECO:0000256" key="1">
    <source>
        <dbReference type="SAM" id="MobiDB-lite"/>
    </source>
</evidence>
<gene>
    <name evidence="2" type="ORF">COCCADRAFT_103806</name>
</gene>
<evidence type="ECO:0000313" key="3">
    <source>
        <dbReference type="Proteomes" id="UP000053841"/>
    </source>
</evidence>
<keyword evidence="3" id="KW-1185">Reference proteome</keyword>
<feature type="compositionally biased region" description="Pro residues" evidence="1">
    <location>
        <begin position="1"/>
        <end position="22"/>
    </location>
</feature>
<dbReference type="GeneID" id="19142854"/>
<dbReference type="RefSeq" id="XP_007715213.1">
    <property type="nucleotide sequence ID" value="XM_007717023.1"/>
</dbReference>
<name>W6XYV0_COCC2</name>
<dbReference type="EMBL" id="KI964699">
    <property type="protein sequence ID" value="EUC30485.1"/>
    <property type="molecule type" value="Genomic_DNA"/>
</dbReference>
<feature type="compositionally biased region" description="Low complexity" evidence="1">
    <location>
        <begin position="54"/>
        <end position="67"/>
    </location>
</feature>
<sequence length="105" mass="11375">AHPPDLLPSPLPSAPKHPPRATPPASLSPVEQAAGYAPSRRYPKNLTPTRRRQQSPSKPQQKPLPLRSALLLHVIPRQTLPNNAPIASIAEPRTTTAAGPARRMR</sequence>
<dbReference type="KEGG" id="bze:COCCADRAFT_103806"/>
<proteinExistence type="predicted"/>
<feature type="region of interest" description="Disordered" evidence="1">
    <location>
        <begin position="85"/>
        <end position="105"/>
    </location>
</feature>
<dbReference type="HOGENOM" id="CLU_2242849_0_0_1"/>
<protein>
    <submittedName>
        <fullName evidence="2">Uncharacterized protein</fullName>
    </submittedName>
</protein>
<evidence type="ECO:0000313" key="2">
    <source>
        <dbReference type="EMBL" id="EUC30485.1"/>
    </source>
</evidence>
<accession>W6XYV0</accession>
<organism evidence="2 3">
    <name type="scientific">Cochliobolus carbonum (strain 26-R-13)</name>
    <name type="common">Maize leaf spot fungus</name>
    <name type="synonym">Bipolaris zeicola</name>
    <dbReference type="NCBI Taxonomy" id="930089"/>
    <lineage>
        <taxon>Eukaryota</taxon>
        <taxon>Fungi</taxon>
        <taxon>Dikarya</taxon>
        <taxon>Ascomycota</taxon>
        <taxon>Pezizomycotina</taxon>
        <taxon>Dothideomycetes</taxon>
        <taxon>Pleosporomycetidae</taxon>
        <taxon>Pleosporales</taxon>
        <taxon>Pleosporineae</taxon>
        <taxon>Pleosporaceae</taxon>
        <taxon>Bipolaris</taxon>
    </lineage>
</organism>
<dbReference type="Proteomes" id="UP000053841">
    <property type="component" value="Unassembled WGS sequence"/>
</dbReference>
<reference evidence="2 3" key="1">
    <citation type="journal article" date="2013" name="PLoS Genet.">
        <title>Comparative genome structure, secondary metabolite, and effector coding capacity across Cochliobolus pathogens.</title>
        <authorList>
            <person name="Condon B.J."/>
            <person name="Leng Y."/>
            <person name="Wu D."/>
            <person name="Bushley K.E."/>
            <person name="Ohm R.A."/>
            <person name="Otillar R."/>
            <person name="Martin J."/>
            <person name="Schackwitz W."/>
            <person name="Grimwood J."/>
            <person name="MohdZainudin N."/>
            <person name="Xue C."/>
            <person name="Wang R."/>
            <person name="Manning V.A."/>
            <person name="Dhillon B."/>
            <person name="Tu Z.J."/>
            <person name="Steffenson B.J."/>
            <person name="Salamov A."/>
            <person name="Sun H."/>
            <person name="Lowry S."/>
            <person name="LaButti K."/>
            <person name="Han J."/>
            <person name="Copeland A."/>
            <person name="Lindquist E."/>
            <person name="Barry K."/>
            <person name="Schmutz J."/>
            <person name="Baker S.E."/>
            <person name="Ciuffetti L.M."/>
            <person name="Grigoriev I.V."/>
            <person name="Zhong S."/>
            <person name="Turgeon B.G."/>
        </authorList>
    </citation>
    <scope>NUCLEOTIDE SEQUENCE [LARGE SCALE GENOMIC DNA]</scope>
    <source>
        <strain evidence="2 3">26-R-13</strain>
    </source>
</reference>
<feature type="region of interest" description="Disordered" evidence="1">
    <location>
        <begin position="1"/>
        <end position="68"/>
    </location>
</feature>